<evidence type="ECO:0000313" key="2">
    <source>
        <dbReference type="Proteomes" id="UP001162501"/>
    </source>
</evidence>
<reference evidence="1" key="1">
    <citation type="submission" date="2023-05" db="EMBL/GenBank/DDBJ databases">
        <authorList>
            <consortium name="ELIXIR-Norway"/>
        </authorList>
    </citation>
    <scope>NUCLEOTIDE SEQUENCE</scope>
</reference>
<accession>A0AC59ZVD3</accession>
<name>A0AC59ZVD3_RANTA</name>
<sequence>MSSRVRAQAGPSSRATGSSSTTIRAGNSASISSSTKTREPALEPRAEVRLVQSTQQESTAAPAPELSLFLPPTHKAPNPPPVAAHETQPVSPPEPVFLVCNISFSLLSNQHVRDPLHPRQPGHQKSEKGQSALLIPSAPHSDLSGPDSTRTALTRGPLWAVRAAGPSLRRKTAQPPDHQAQRSAASLAAVGVESGLKETRAPEQLTGGPGGRLRPGEPLAAGDAHAL</sequence>
<dbReference type="EMBL" id="OX596088">
    <property type="protein sequence ID" value="CAN0516957.1"/>
    <property type="molecule type" value="Genomic_DNA"/>
</dbReference>
<proteinExistence type="predicted"/>
<evidence type="ECO:0000313" key="1">
    <source>
        <dbReference type="EMBL" id="CAN0516957.1"/>
    </source>
</evidence>
<protein>
    <submittedName>
        <fullName evidence="1">Uncharacterized protein</fullName>
    </submittedName>
</protein>
<organism evidence="1 2">
    <name type="scientific">Rangifer tarandus platyrhynchus</name>
    <name type="common">Svalbard reindeer</name>
    <dbReference type="NCBI Taxonomy" id="3082113"/>
    <lineage>
        <taxon>Eukaryota</taxon>
        <taxon>Metazoa</taxon>
        <taxon>Chordata</taxon>
        <taxon>Craniata</taxon>
        <taxon>Vertebrata</taxon>
        <taxon>Euteleostomi</taxon>
        <taxon>Mammalia</taxon>
        <taxon>Eutheria</taxon>
        <taxon>Laurasiatheria</taxon>
        <taxon>Artiodactyla</taxon>
        <taxon>Ruminantia</taxon>
        <taxon>Pecora</taxon>
        <taxon>Cervidae</taxon>
        <taxon>Odocoileinae</taxon>
        <taxon>Rangifer</taxon>
    </lineage>
</organism>
<dbReference type="Proteomes" id="UP001162501">
    <property type="component" value="Chromosome 4"/>
</dbReference>
<reference evidence="1" key="2">
    <citation type="submission" date="2025-03" db="EMBL/GenBank/DDBJ databases">
        <authorList>
            <consortium name="ELIXIR-Norway"/>
            <consortium name="Elixir Norway"/>
        </authorList>
    </citation>
    <scope>NUCLEOTIDE SEQUENCE</scope>
</reference>
<gene>
    <name evidence="1" type="ORF">MRATA1EN22A_LOCUS23581</name>
</gene>